<dbReference type="InterPro" id="IPR027443">
    <property type="entry name" value="IPNS-like_sf"/>
</dbReference>
<dbReference type="EMBL" id="DF973332">
    <property type="protein sequence ID" value="GAU26291.1"/>
    <property type="molecule type" value="Genomic_DNA"/>
</dbReference>
<keyword evidence="2" id="KW-1185">Reference proteome</keyword>
<accession>A0A2Z6M2D6</accession>
<dbReference type="Gene3D" id="2.60.120.330">
    <property type="entry name" value="B-lactam Antibiotic, Isopenicillin N Synthase, Chain"/>
    <property type="match status" value="1"/>
</dbReference>
<organism evidence="1 2">
    <name type="scientific">Trifolium subterraneum</name>
    <name type="common">Subterranean clover</name>
    <dbReference type="NCBI Taxonomy" id="3900"/>
    <lineage>
        <taxon>Eukaryota</taxon>
        <taxon>Viridiplantae</taxon>
        <taxon>Streptophyta</taxon>
        <taxon>Embryophyta</taxon>
        <taxon>Tracheophyta</taxon>
        <taxon>Spermatophyta</taxon>
        <taxon>Magnoliopsida</taxon>
        <taxon>eudicotyledons</taxon>
        <taxon>Gunneridae</taxon>
        <taxon>Pentapetalae</taxon>
        <taxon>rosids</taxon>
        <taxon>fabids</taxon>
        <taxon>Fabales</taxon>
        <taxon>Fabaceae</taxon>
        <taxon>Papilionoideae</taxon>
        <taxon>50 kb inversion clade</taxon>
        <taxon>NPAAA clade</taxon>
        <taxon>Hologalegina</taxon>
        <taxon>IRL clade</taxon>
        <taxon>Trifolieae</taxon>
        <taxon>Trifolium</taxon>
    </lineage>
</organism>
<dbReference type="Proteomes" id="UP000242715">
    <property type="component" value="Unassembled WGS sequence"/>
</dbReference>
<gene>
    <name evidence="1" type="ORF">TSUD_55890</name>
</gene>
<dbReference type="OrthoDB" id="288590at2759"/>
<name>A0A2Z6M2D6_TRISU</name>
<proteinExistence type="predicted"/>
<reference evidence="2" key="1">
    <citation type="journal article" date="2017" name="Front. Plant Sci.">
        <title>Climate Clever Clovers: New Paradigm to Reduce the Environmental Footprint of Ruminants by Breeding Low Methanogenic Forages Utilizing Haplotype Variation.</title>
        <authorList>
            <person name="Kaur P."/>
            <person name="Appels R."/>
            <person name="Bayer P.E."/>
            <person name="Keeble-Gagnere G."/>
            <person name="Wang J."/>
            <person name="Hirakawa H."/>
            <person name="Shirasawa K."/>
            <person name="Vercoe P."/>
            <person name="Stefanova K."/>
            <person name="Durmic Z."/>
            <person name="Nichols P."/>
            <person name="Revell C."/>
            <person name="Isobe S.N."/>
            <person name="Edwards D."/>
            <person name="Erskine W."/>
        </authorList>
    </citation>
    <scope>NUCLEOTIDE SEQUENCE [LARGE SCALE GENOMIC DNA]</scope>
    <source>
        <strain evidence="2">cv. Daliak</strain>
    </source>
</reference>
<protein>
    <submittedName>
        <fullName evidence="1">Uncharacterized protein</fullName>
    </submittedName>
</protein>
<evidence type="ECO:0000313" key="1">
    <source>
        <dbReference type="EMBL" id="GAU26291.1"/>
    </source>
</evidence>
<dbReference type="SUPFAM" id="SSF51197">
    <property type="entry name" value="Clavaminate synthase-like"/>
    <property type="match status" value="1"/>
</dbReference>
<dbReference type="AlphaFoldDB" id="A0A2Z6M2D6"/>
<evidence type="ECO:0000313" key="2">
    <source>
        <dbReference type="Proteomes" id="UP000242715"/>
    </source>
</evidence>
<sequence length="70" mass="8037">MTTSTQSRVSIPLFTLPIVTERIGPLLGLVKKDELADYREVLWQDYMDNFYGTAHEGKKTIEFAKINFAQ</sequence>